<accession>A0A841G948</accession>
<dbReference type="InterPro" id="IPR039421">
    <property type="entry name" value="Type_1_exporter"/>
</dbReference>
<keyword evidence="5 17" id="KW-0812">Transmembrane</keyword>
<dbReference type="Gene3D" id="3.40.50.300">
    <property type="entry name" value="P-loop containing nucleotide triphosphate hydrolases"/>
    <property type="match status" value="1"/>
</dbReference>
<protein>
    <recommendedName>
        <fullName evidence="16">Glutathione/L-cysteine transport system ATP-binding/permease protein CydC</fullName>
    </recommendedName>
</protein>
<dbReference type="SUPFAM" id="SSF90123">
    <property type="entry name" value="ABC transporter transmembrane region"/>
    <property type="match status" value="1"/>
</dbReference>
<evidence type="ECO:0000256" key="5">
    <source>
        <dbReference type="ARBA" id="ARBA00022692"/>
    </source>
</evidence>
<keyword evidence="7 20" id="KW-0067">ATP-binding</keyword>
<feature type="transmembrane region" description="Helical" evidence="17">
    <location>
        <begin position="281"/>
        <end position="306"/>
    </location>
</feature>
<dbReference type="GO" id="GO:0016887">
    <property type="term" value="F:ATP hydrolysis activity"/>
    <property type="evidence" value="ECO:0007669"/>
    <property type="project" value="InterPro"/>
</dbReference>
<keyword evidence="6" id="KW-0547">Nucleotide-binding</keyword>
<evidence type="ECO:0000256" key="2">
    <source>
        <dbReference type="ARBA" id="ARBA00022448"/>
    </source>
</evidence>
<evidence type="ECO:0000256" key="10">
    <source>
        <dbReference type="ARBA" id="ARBA00022989"/>
    </source>
</evidence>
<keyword evidence="11 17" id="KW-0472">Membrane</keyword>
<dbReference type="Gene3D" id="1.20.1560.10">
    <property type="entry name" value="ABC transporter type 1, transmembrane domain"/>
    <property type="match status" value="1"/>
</dbReference>
<sequence length="581" mass="64046">MRELRPYLKLFRQHSGMLSLGLLLTLCTLLAGLGLLSLSGWFLAASAVAGLSALARDNFNYMTPAGAVRFFSIIRTASRWGDRVISHDATFRVLTSLRIQFWKKIAPLSLHQLHAWRQGELLNRMVADIDALDNLYLRLITPVLAAILIIASLFCVTLLFDVQLAMLLGGTLLLLAVTVPFLFYRLGKHPGQALIISQSHLREACTTYLGSQADLLLFSAEERYRQFIEREEENLFKAQRRMTTINGFASALMLLLLSLLVCGMLWLAASGVGTQSKPDPLTALIVFFALASFEALQPLAGAFQYLSSTLTAARRLNQIMDASPATLFGKHDLPASKGQLDIRNLTFTYPNQSVPVLDNLSLQLRAGEKIAILGPTGCGKSTFLNLLTREWCTAQGEISLDTYPLADFSEAALRASMSVVSQRVHIFSATLADNLRLAKPSATDDELQTVLSKVELGNLLAGSNLKESLQLWLGDGGRALSGGEQRRLSLARALLHNAPLLLLDEVTEGLDPATEQRIMQLILAHSQDKSVLMITHRLSGLSSMDRIALLENGQFRVSGTHRELLQNDVYYQSLFSHLQDE</sequence>
<dbReference type="SUPFAM" id="SSF52540">
    <property type="entry name" value="P-loop containing nucleoside triphosphate hydrolases"/>
    <property type="match status" value="1"/>
</dbReference>
<dbReference type="GO" id="GO:0005886">
    <property type="term" value="C:plasma membrane"/>
    <property type="evidence" value="ECO:0007669"/>
    <property type="project" value="UniProtKB-SubCell"/>
</dbReference>
<dbReference type="GO" id="GO:0015421">
    <property type="term" value="F:ABC-type oligopeptide transporter activity"/>
    <property type="evidence" value="ECO:0007669"/>
    <property type="project" value="TreeGrafter"/>
</dbReference>
<evidence type="ECO:0000256" key="7">
    <source>
        <dbReference type="ARBA" id="ARBA00022840"/>
    </source>
</evidence>
<dbReference type="PROSITE" id="PS00211">
    <property type="entry name" value="ABC_TRANSPORTER_1"/>
    <property type="match status" value="1"/>
</dbReference>
<evidence type="ECO:0000256" key="8">
    <source>
        <dbReference type="ARBA" id="ARBA00022967"/>
    </source>
</evidence>
<evidence type="ECO:0000256" key="3">
    <source>
        <dbReference type="ARBA" id="ARBA00022475"/>
    </source>
</evidence>
<evidence type="ECO:0000313" key="21">
    <source>
        <dbReference type="Proteomes" id="UP000585721"/>
    </source>
</evidence>
<comment type="subcellular location">
    <subcellularLocation>
        <location evidence="1">Cell inner membrane</location>
        <topology evidence="1">Multi-pass membrane protein</topology>
    </subcellularLocation>
</comment>
<dbReference type="InterPro" id="IPR036640">
    <property type="entry name" value="ABC1_TM_sf"/>
</dbReference>
<feature type="domain" description="ABC transmembrane type-1" evidence="19">
    <location>
        <begin position="20"/>
        <end position="311"/>
    </location>
</feature>
<dbReference type="InterPro" id="IPR027417">
    <property type="entry name" value="P-loop_NTPase"/>
</dbReference>
<keyword evidence="3" id="KW-1003">Cell membrane</keyword>
<dbReference type="Pfam" id="PF00664">
    <property type="entry name" value="ABC_membrane"/>
    <property type="match status" value="1"/>
</dbReference>
<evidence type="ECO:0000256" key="12">
    <source>
        <dbReference type="ARBA" id="ARBA00050301"/>
    </source>
</evidence>
<evidence type="ECO:0000256" key="1">
    <source>
        <dbReference type="ARBA" id="ARBA00004429"/>
    </source>
</evidence>
<dbReference type="PANTHER" id="PTHR43394:SF1">
    <property type="entry name" value="ATP-BINDING CASSETTE SUB-FAMILY B MEMBER 10, MITOCHONDRIAL"/>
    <property type="match status" value="1"/>
</dbReference>
<dbReference type="GO" id="GO:0034775">
    <property type="term" value="P:glutathione transmembrane transport"/>
    <property type="evidence" value="ECO:0007669"/>
    <property type="project" value="InterPro"/>
</dbReference>
<dbReference type="InterPro" id="IPR011527">
    <property type="entry name" value="ABC1_TM_dom"/>
</dbReference>
<keyword evidence="10 17" id="KW-1133">Transmembrane helix</keyword>
<dbReference type="PROSITE" id="PS50893">
    <property type="entry name" value="ABC_TRANSPORTER_2"/>
    <property type="match status" value="1"/>
</dbReference>
<evidence type="ECO:0000259" key="19">
    <source>
        <dbReference type="PROSITE" id="PS50929"/>
    </source>
</evidence>
<comment type="similarity">
    <text evidence="14">Belongs to the ABC transporter superfamily. Cysteine exporter (TC 3.A.1.129.1) family.</text>
</comment>
<comment type="caution">
    <text evidence="20">The sequence shown here is derived from an EMBL/GenBank/DDBJ whole genome shotgun (WGS) entry which is preliminary data.</text>
</comment>
<evidence type="ECO:0000256" key="6">
    <source>
        <dbReference type="ARBA" id="ARBA00022741"/>
    </source>
</evidence>
<keyword evidence="9" id="KW-0029">Amino-acid transport</keyword>
<dbReference type="GO" id="GO:0005524">
    <property type="term" value="F:ATP binding"/>
    <property type="evidence" value="ECO:0007669"/>
    <property type="project" value="UniProtKB-KW"/>
</dbReference>
<dbReference type="InterPro" id="IPR014223">
    <property type="entry name" value="ABC_CydC/D"/>
</dbReference>
<comment type="subunit">
    <text evidence="15">Forms a heterodimer with CydD.</text>
</comment>
<dbReference type="NCBIfam" id="TIGR02868">
    <property type="entry name" value="CydC"/>
    <property type="match status" value="1"/>
</dbReference>
<keyword evidence="2" id="KW-0813">Transport</keyword>
<dbReference type="FunFam" id="1.20.1560.10:FF:000060">
    <property type="entry name" value="Cysteine/glutathione ABC transporter ATP-binding protein/permease CydC"/>
    <property type="match status" value="1"/>
</dbReference>
<evidence type="ECO:0000256" key="16">
    <source>
        <dbReference type="ARBA" id="ARBA00071411"/>
    </source>
</evidence>
<keyword evidence="8" id="KW-1278">Translocase</keyword>
<keyword evidence="4" id="KW-0997">Cell inner membrane</keyword>
<evidence type="ECO:0000256" key="15">
    <source>
        <dbReference type="ARBA" id="ARBA00063833"/>
    </source>
</evidence>
<proteinExistence type="inferred from homology"/>
<dbReference type="CDD" id="cd18585">
    <property type="entry name" value="ABC_6TM_CydC"/>
    <property type="match status" value="1"/>
</dbReference>
<dbReference type="InterPro" id="IPR003593">
    <property type="entry name" value="AAA+_ATPase"/>
</dbReference>
<dbReference type="NCBIfam" id="NF008364">
    <property type="entry name" value="PRK11160.1"/>
    <property type="match status" value="1"/>
</dbReference>
<dbReference type="GO" id="GO:0045454">
    <property type="term" value="P:cell redox homeostasis"/>
    <property type="evidence" value="ECO:0007669"/>
    <property type="project" value="InterPro"/>
</dbReference>
<dbReference type="SMART" id="SM00382">
    <property type="entry name" value="AAA"/>
    <property type="match status" value="1"/>
</dbReference>
<comment type="catalytic activity">
    <reaction evidence="12">
        <text>glutathione(in) + ATP + H2O = glutathione(out) + ADP + phosphate + H(+)</text>
        <dbReference type="Rhea" id="RHEA:29787"/>
        <dbReference type="ChEBI" id="CHEBI:15377"/>
        <dbReference type="ChEBI" id="CHEBI:15378"/>
        <dbReference type="ChEBI" id="CHEBI:30616"/>
        <dbReference type="ChEBI" id="CHEBI:43474"/>
        <dbReference type="ChEBI" id="CHEBI:57925"/>
        <dbReference type="ChEBI" id="CHEBI:456216"/>
    </reaction>
    <physiologicalReaction direction="left-to-right" evidence="12">
        <dbReference type="Rhea" id="RHEA:29788"/>
    </physiologicalReaction>
</comment>
<dbReference type="GO" id="GO:0006865">
    <property type="term" value="P:amino acid transport"/>
    <property type="evidence" value="ECO:0007669"/>
    <property type="project" value="UniProtKB-KW"/>
</dbReference>
<dbReference type="Pfam" id="PF00005">
    <property type="entry name" value="ABC_tran"/>
    <property type="match status" value="1"/>
</dbReference>
<dbReference type="EMBL" id="JACHGR010000001">
    <property type="protein sequence ID" value="MBB6054137.1"/>
    <property type="molecule type" value="Genomic_DNA"/>
</dbReference>
<dbReference type="AlphaFoldDB" id="A0A841G948"/>
<evidence type="ECO:0000259" key="18">
    <source>
        <dbReference type="PROSITE" id="PS50893"/>
    </source>
</evidence>
<evidence type="ECO:0000313" key="20">
    <source>
        <dbReference type="EMBL" id="MBB6054137.1"/>
    </source>
</evidence>
<evidence type="ECO:0000256" key="9">
    <source>
        <dbReference type="ARBA" id="ARBA00022970"/>
    </source>
</evidence>
<dbReference type="InterPro" id="IPR017871">
    <property type="entry name" value="ABC_transporter-like_CS"/>
</dbReference>
<dbReference type="RefSeq" id="WP_188024968.1">
    <property type="nucleotide sequence ID" value="NZ_JACHGR010000001.1"/>
</dbReference>
<evidence type="ECO:0000256" key="11">
    <source>
        <dbReference type="ARBA" id="ARBA00023136"/>
    </source>
</evidence>
<comment type="catalytic activity">
    <reaction evidence="13">
        <text>L-cysteine(in) + ATP + H2O = L-cysteine(out) + ADP + phosphate + H(+)</text>
        <dbReference type="Rhea" id="RHEA:29783"/>
        <dbReference type="ChEBI" id="CHEBI:15377"/>
        <dbReference type="ChEBI" id="CHEBI:15378"/>
        <dbReference type="ChEBI" id="CHEBI:30616"/>
        <dbReference type="ChEBI" id="CHEBI:35235"/>
        <dbReference type="ChEBI" id="CHEBI:43474"/>
        <dbReference type="ChEBI" id="CHEBI:456216"/>
    </reaction>
    <physiologicalReaction direction="left-to-right" evidence="13">
        <dbReference type="Rhea" id="RHEA:29784"/>
    </physiologicalReaction>
</comment>
<feature type="domain" description="ABC transporter" evidence="18">
    <location>
        <begin position="340"/>
        <end position="577"/>
    </location>
</feature>
<dbReference type="Proteomes" id="UP000585721">
    <property type="component" value="Unassembled WGS sequence"/>
</dbReference>
<dbReference type="PROSITE" id="PS50929">
    <property type="entry name" value="ABC_TM1F"/>
    <property type="match status" value="1"/>
</dbReference>
<keyword evidence="21" id="KW-1185">Reference proteome</keyword>
<gene>
    <name evidence="20" type="ORF">HNR75_000002</name>
</gene>
<organism evidence="20 21">
    <name type="scientific">Tolumonas osonensis</name>
    <dbReference type="NCBI Taxonomy" id="675874"/>
    <lineage>
        <taxon>Bacteria</taxon>
        <taxon>Pseudomonadati</taxon>
        <taxon>Pseudomonadota</taxon>
        <taxon>Gammaproteobacteria</taxon>
        <taxon>Aeromonadales</taxon>
        <taxon>Aeromonadaceae</taxon>
        <taxon>Tolumonas</taxon>
    </lineage>
</organism>
<feature type="transmembrane region" description="Helical" evidence="17">
    <location>
        <begin position="166"/>
        <end position="184"/>
    </location>
</feature>
<feature type="transmembrane region" description="Helical" evidence="17">
    <location>
        <begin position="135"/>
        <end position="160"/>
    </location>
</feature>
<reference evidence="20 21" key="1">
    <citation type="submission" date="2020-08" db="EMBL/GenBank/DDBJ databases">
        <title>Genomic Encyclopedia of Type Strains, Phase IV (KMG-IV): sequencing the most valuable type-strain genomes for metagenomic binning, comparative biology and taxonomic classification.</title>
        <authorList>
            <person name="Goeker M."/>
        </authorList>
    </citation>
    <scope>NUCLEOTIDE SEQUENCE [LARGE SCALE GENOMIC DNA]</scope>
    <source>
        <strain evidence="20 21">DSM 22975</strain>
    </source>
</reference>
<evidence type="ECO:0000256" key="13">
    <source>
        <dbReference type="ARBA" id="ARBA00051241"/>
    </source>
</evidence>
<evidence type="ECO:0000256" key="17">
    <source>
        <dbReference type="SAM" id="Phobius"/>
    </source>
</evidence>
<feature type="transmembrane region" description="Helical" evidence="17">
    <location>
        <begin position="247"/>
        <end position="269"/>
    </location>
</feature>
<name>A0A841G948_9GAMM</name>
<evidence type="ECO:0000256" key="4">
    <source>
        <dbReference type="ARBA" id="ARBA00022519"/>
    </source>
</evidence>
<evidence type="ECO:0000256" key="14">
    <source>
        <dbReference type="ARBA" id="ARBA00061534"/>
    </source>
</evidence>
<dbReference type="PANTHER" id="PTHR43394">
    <property type="entry name" value="ATP-DEPENDENT PERMEASE MDL1, MITOCHONDRIAL"/>
    <property type="match status" value="1"/>
</dbReference>
<dbReference type="InterPro" id="IPR003439">
    <property type="entry name" value="ABC_transporter-like_ATP-bd"/>
</dbReference>